<reference evidence="2 3" key="1">
    <citation type="submission" date="2020-05" db="EMBL/GenBank/DDBJ databases">
        <title>MicrobeNet Type strains.</title>
        <authorList>
            <person name="Nicholson A.C."/>
        </authorList>
    </citation>
    <scope>NUCLEOTIDE SEQUENCE [LARGE SCALE GENOMIC DNA]</scope>
    <source>
        <strain evidence="2 3">JCM 14282</strain>
    </source>
</reference>
<dbReference type="EMBL" id="JABEMB010000044">
    <property type="protein sequence ID" value="NNH05371.1"/>
    <property type="molecule type" value="Genomic_DNA"/>
</dbReference>
<feature type="transmembrane region" description="Helical" evidence="1">
    <location>
        <begin position="93"/>
        <end position="119"/>
    </location>
</feature>
<dbReference type="RefSeq" id="WP_249934639.1">
    <property type="nucleotide sequence ID" value="NZ_JABEMB010000044.1"/>
</dbReference>
<evidence type="ECO:0000313" key="3">
    <source>
        <dbReference type="Proteomes" id="UP000543598"/>
    </source>
</evidence>
<dbReference type="InterPro" id="IPR046231">
    <property type="entry name" value="DUF6264"/>
</dbReference>
<keyword evidence="1" id="KW-1133">Transmembrane helix</keyword>
<dbReference type="Proteomes" id="UP000543598">
    <property type="component" value="Unassembled WGS sequence"/>
</dbReference>
<accession>A0A7Y2M2L5</accession>
<sequence>APAASRRARPRTADRFATLALLVYGLITVVTAFPALVEYVGYAHTLLSALGVDAQLSDPAGARAWGVAAAIVLAVGWLATAALSFVSLRAGRLTWWIPLVAGVVFNTVSALLLLMPLVMDAAVWEALQSAIGG</sequence>
<keyword evidence="1" id="KW-0812">Transmembrane</keyword>
<evidence type="ECO:0000313" key="2">
    <source>
        <dbReference type="EMBL" id="NNH05371.1"/>
    </source>
</evidence>
<name>A0A7Y2M2L5_9MICO</name>
<evidence type="ECO:0000256" key="1">
    <source>
        <dbReference type="SAM" id="Phobius"/>
    </source>
</evidence>
<proteinExistence type="predicted"/>
<organism evidence="2 3">
    <name type="scientific">Microbacterium ulmi</name>
    <dbReference type="NCBI Taxonomy" id="179095"/>
    <lineage>
        <taxon>Bacteria</taxon>
        <taxon>Bacillati</taxon>
        <taxon>Actinomycetota</taxon>
        <taxon>Actinomycetes</taxon>
        <taxon>Micrococcales</taxon>
        <taxon>Microbacteriaceae</taxon>
        <taxon>Microbacterium</taxon>
    </lineage>
</organism>
<feature type="transmembrane region" description="Helical" evidence="1">
    <location>
        <begin position="16"/>
        <end position="42"/>
    </location>
</feature>
<feature type="transmembrane region" description="Helical" evidence="1">
    <location>
        <begin position="62"/>
        <end position="86"/>
    </location>
</feature>
<comment type="caution">
    <text evidence="2">The sequence shown here is derived from an EMBL/GenBank/DDBJ whole genome shotgun (WGS) entry which is preliminary data.</text>
</comment>
<dbReference type="AlphaFoldDB" id="A0A7Y2M2L5"/>
<feature type="non-terminal residue" evidence="2">
    <location>
        <position position="1"/>
    </location>
</feature>
<protein>
    <submittedName>
        <fullName evidence="2">Uncharacterized protein</fullName>
    </submittedName>
</protein>
<keyword evidence="1" id="KW-0472">Membrane</keyword>
<keyword evidence="3" id="KW-1185">Reference proteome</keyword>
<dbReference type="Pfam" id="PF19779">
    <property type="entry name" value="DUF6264"/>
    <property type="match status" value="1"/>
</dbReference>
<gene>
    <name evidence="2" type="ORF">HLA99_16120</name>
</gene>